<evidence type="ECO:0000313" key="2">
    <source>
        <dbReference type="Proteomes" id="UP001428341"/>
    </source>
</evidence>
<keyword evidence="2" id="KW-1185">Reference proteome</keyword>
<proteinExistence type="predicted"/>
<organism evidence="1 2">
    <name type="scientific">Citrus x changshan-huyou</name>
    <dbReference type="NCBI Taxonomy" id="2935761"/>
    <lineage>
        <taxon>Eukaryota</taxon>
        <taxon>Viridiplantae</taxon>
        <taxon>Streptophyta</taxon>
        <taxon>Embryophyta</taxon>
        <taxon>Tracheophyta</taxon>
        <taxon>Spermatophyta</taxon>
        <taxon>Magnoliopsida</taxon>
        <taxon>eudicotyledons</taxon>
        <taxon>Gunneridae</taxon>
        <taxon>Pentapetalae</taxon>
        <taxon>rosids</taxon>
        <taxon>malvids</taxon>
        <taxon>Sapindales</taxon>
        <taxon>Rutaceae</taxon>
        <taxon>Aurantioideae</taxon>
        <taxon>Citrus</taxon>
    </lineage>
</organism>
<dbReference type="EMBL" id="JBCGBO010000005">
    <property type="protein sequence ID" value="KAK9199383.1"/>
    <property type="molecule type" value="Genomic_DNA"/>
</dbReference>
<sequence length="70" mass="7808">MKSPMQQHFRRGGVNVGVQQVRVSIGSRGRMAHIVLLGSGRRGGTKEIQQKQSQKEKERGWNIGIVGRII</sequence>
<evidence type="ECO:0000313" key="1">
    <source>
        <dbReference type="EMBL" id="KAK9199383.1"/>
    </source>
</evidence>
<reference evidence="1 2" key="1">
    <citation type="submission" date="2024-05" db="EMBL/GenBank/DDBJ databases">
        <title>Haplotype-resolved chromosome-level genome assembly of Huyou (Citrus changshanensis).</title>
        <authorList>
            <person name="Miao C."/>
            <person name="Chen W."/>
            <person name="Wu Y."/>
            <person name="Wang L."/>
            <person name="Zhao S."/>
            <person name="Grierson D."/>
            <person name="Xu C."/>
            <person name="Chen K."/>
        </authorList>
    </citation>
    <scope>NUCLEOTIDE SEQUENCE [LARGE SCALE GENOMIC DNA]</scope>
    <source>
        <strain evidence="1">01-14</strain>
        <tissue evidence="1">Leaf</tissue>
    </source>
</reference>
<protein>
    <submittedName>
        <fullName evidence="1">Uncharacterized protein</fullName>
    </submittedName>
</protein>
<accession>A0AAP0QIU7</accession>
<dbReference type="Proteomes" id="UP001428341">
    <property type="component" value="Unassembled WGS sequence"/>
</dbReference>
<comment type="caution">
    <text evidence="1">The sequence shown here is derived from an EMBL/GenBank/DDBJ whole genome shotgun (WGS) entry which is preliminary data.</text>
</comment>
<dbReference type="AlphaFoldDB" id="A0AAP0QIU7"/>
<name>A0AAP0QIU7_9ROSI</name>
<gene>
    <name evidence="1" type="ORF">WN944_014574</name>
</gene>